<feature type="domain" description="Glycosyl hydrolase family 30 TIM-barrel" evidence="7">
    <location>
        <begin position="4"/>
        <end position="176"/>
    </location>
</feature>
<dbReference type="EC" id="3.2.1.45" evidence="3 6"/>
<dbReference type="GO" id="GO:0006680">
    <property type="term" value="P:glucosylceramide catabolic process"/>
    <property type="evidence" value="ECO:0007669"/>
    <property type="project" value="TreeGrafter"/>
</dbReference>
<comment type="similarity">
    <text evidence="2 6">Belongs to the glycosyl hydrolase 30 family.</text>
</comment>
<evidence type="ECO:0000313" key="8">
    <source>
        <dbReference type="EMBL" id="KAG7161551.1"/>
    </source>
</evidence>
<keyword evidence="6" id="KW-0443">Lipid metabolism</keyword>
<keyword evidence="6" id="KW-0746">Sphingolipid metabolism</keyword>
<dbReference type="SUPFAM" id="SSF51445">
    <property type="entry name" value="(Trans)glycosidases"/>
    <property type="match status" value="1"/>
</dbReference>
<reference evidence="8" key="1">
    <citation type="journal article" date="2021" name="Sci. Adv.">
        <title>The American lobster genome reveals insights on longevity, neural, and immune adaptations.</title>
        <authorList>
            <person name="Polinski J.M."/>
            <person name="Zimin A.V."/>
            <person name="Clark K.F."/>
            <person name="Kohn A.B."/>
            <person name="Sadowski N."/>
            <person name="Timp W."/>
            <person name="Ptitsyn A."/>
            <person name="Khanna P."/>
            <person name="Romanova D.Y."/>
            <person name="Williams P."/>
            <person name="Greenwood S.J."/>
            <person name="Moroz L.L."/>
            <person name="Walt D.R."/>
            <person name="Bodnar A.G."/>
        </authorList>
    </citation>
    <scope>NUCLEOTIDE SEQUENCE</scope>
    <source>
        <strain evidence="8">GMGI-L3</strain>
    </source>
</reference>
<keyword evidence="6" id="KW-0326">Glycosidase</keyword>
<dbReference type="GO" id="GO:0004348">
    <property type="term" value="F:glucosylceramidase activity"/>
    <property type="evidence" value="ECO:0007669"/>
    <property type="project" value="UniProtKB-EC"/>
</dbReference>
<evidence type="ECO:0000256" key="4">
    <source>
        <dbReference type="ARBA" id="ARBA00022729"/>
    </source>
</evidence>
<dbReference type="InterPro" id="IPR001139">
    <property type="entry name" value="Glyco_hydro_30"/>
</dbReference>
<organism evidence="8 9">
    <name type="scientific">Homarus americanus</name>
    <name type="common">American lobster</name>
    <dbReference type="NCBI Taxonomy" id="6706"/>
    <lineage>
        <taxon>Eukaryota</taxon>
        <taxon>Metazoa</taxon>
        <taxon>Ecdysozoa</taxon>
        <taxon>Arthropoda</taxon>
        <taxon>Crustacea</taxon>
        <taxon>Multicrustacea</taxon>
        <taxon>Malacostraca</taxon>
        <taxon>Eumalacostraca</taxon>
        <taxon>Eucarida</taxon>
        <taxon>Decapoda</taxon>
        <taxon>Pleocyemata</taxon>
        <taxon>Astacidea</taxon>
        <taxon>Nephropoidea</taxon>
        <taxon>Nephropidae</taxon>
        <taxon>Homarus</taxon>
    </lineage>
</organism>
<sequence>AMAAQPLKLFASPWTAPPWMKTNNDYVGYGQLLPEMYQPWANYFVKFLDRYGEEGVNFWGVTAQNEPIDGYVPGFYFNCMGWTAEQQRLWVAENLGPTLKAHGNDDVILMILDDQRYELPRWAKKVLNDTVAAQYVNGFAVHWYGDDYAPASLLQETHDLFPDYFILSTEACEVHSDMNGASDEKQLAVKVDDRGTMFITVGPRSIHTVVCQ</sequence>
<dbReference type="Proteomes" id="UP000747542">
    <property type="component" value="Unassembled WGS sequence"/>
</dbReference>
<dbReference type="EMBL" id="JAHLQT010028947">
    <property type="protein sequence ID" value="KAG7161551.1"/>
    <property type="molecule type" value="Genomic_DNA"/>
</dbReference>
<dbReference type="InterPro" id="IPR017853">
    <property type="entry name" value="GH"/>
</dbReference>
<accession>A0A8J5JPE2</accession>
<dbReference type="GO" id="GO:0016020">
    <property type="term" value="C:membrane"/>
    <property type="evidence" value="ECO:0007669"/>
    <property type="project" value="GOC"/>
</dbReference>
<evidence type="ECO:0000313" key="9">
    <source>
        <dbReference type="Proteomes" id="UP000747542"/>
    </source>
</evidence>
<keyword evidence="9" id="KW-1185">Reference proteome</keyword>
<evidence type="ECO:0000256" key="5">
    <source>
        <dbReference type="ARBA" id="ARBA00022801"/>
    </source>
</evidence>
<evidence type="ECO:0000256" key="3">
    <source>
        <dbReference type="ARBA" id="ARBA00012658"/>
    </source>
</evidence>
<name>A0A8J5JPE2_HOMAM</name>
<evidence type="ECO:0000259" key="7">
    <source>
        <dbReference type="Pfam" id="PF02055"/>
    </source>
</evidence>
<comment type="catalytic activity">
    <reaction evidence="1">
        <text>a beta-D-glucosyl-(1&lt;-&gt;1')-N-acylsphing-4-enine + H2O = an N-acylsphing-4-enine + D-glucose</text>
        <dbReference type="Rhea" id="RHEA:13269"/>
        <dbReference type="ChEBI" id="CHEBI:4167"/>
        <dbReference type="ChEBI" id="CHEBI:15377"/>
        <dbReference type="ChEBI" id="CHEBI:22801"/>
        <dbReference type="ChEBI" id="CHEBI:52639"/>
        <dbReference type="EC" id="3.2.1.45"/>
    </reaction>
    <physiologicalReaction direction="left-to-right" evidence="1">
        <dbReference type="Rhea" id="RHEA:13270"/>
    </physiologicalReaction>
</comment>
<keyword evidence="5 6" id="KW-0378">Hydrolase</keyword>
<dbReference type="PANTHER" id="PTHR11069">
    <property type="entry name" value="GLUCOSYLCERAMIDASE"/>
    <property type="match status" value="1"/>
</dbReference>
<dbReference type="Gene3D" id="3.20.20.80">
    <property type="entry name" value="Glycosidases"/>
    <property type="match status" value="1"/>
</dbReference>
<gene>
    <name evidence="8" type="primary">Gba-L4</name>
    <name evidence="8" type="ORF">Hamer_G014108</name>
</gene>
<comment type="caution">
    <text evidence="8">The sequence shown here is derived from an EMBL/GenBank/DDBJ whole genome shotgun (WGS) entry which is preliminary data.</text>
</comment>
<evidence type="ECO:0000256" key="2">
    <source>
        <dbReference type="ARBA" id="ARBA00005382"/>
    </source>
</evidence>
<dbReference type="PANTHER" id="PTHR11069:SF23">
    <property type="entry name" value="LYSOSOMAL ACID GLUCOSYLCERAMIDASE"/>
    <property type="match status" value="1"/>
</dbReference>
<dbReference type="Pfam" id="PF02055">
    <property type="entry name" value="Glyco_hydro_30"/>
    <property type="match status" value="1"/>
</dbReference>
<proteinExistence type="inferred from homology"/>
<protein>
    <recommendedName>
        <fullName evidence="3 6">Glucosylceramidase</fullName>
        <ecNumber evidence="3 6">3.2.1.45</ecNumber>
    </recommendedName>
</protein>
<dbReference type="InterPro" id="IPR033453">
    <property type="entry name" value="Glyco_hydro_30_TIM-barrel"/>
</dbReference>
<feature type="non-terminal residue" evidence="8">
    <location>
        <position position="1"/>
    </location>
</feature>
<evidence type="ECO:0000256" key="1">
    <source>
        <dbReference type="ARBA" id="ARBA00001013"/>
    </source>
</evidence>
<keyword evidence="4" id="KW-0732">Signal</keyword>
<dbReference type="PRINTS" id="PR00843">
    <property type="entry name" value="GLHYDRLASE30"/>
</dbReference>
<evidence type="ECO:0000256" key="6">
    <source>
        <dbReference type="RuleBase" id="RU361188"/>
    </source>
</evidence>
<dbReference type="AlphaFoldDB" id="A0A8J5JPE2"/>